<keyword evidence="1" id="KW-0732">Signal</keyword>
<sequence length="77" mass="7503">MLALRMAPAAGLLLAAQTGGAIAADCAAAAAAVVRSTGGELLSAVPTQDGSSCQVTVIIPANNGNMPRKITRTVPAS</sequence>
<reference evidence="2 3" key="1">
    <citation type="submission" date="2020-12" db="EMBL/GenBank/DDBJ databases">
        <authorList>
            <person name="Zheng R.K."/>
            <person name="Sun C.M."/>
        </authorList>
    </citation>
    <scope>NUCLEOTIDE SEQUENCE [LARGE SCALE GENOMIC DNA]</scope>
    <source>
        <strain evidence="2 3">ZRK001</strain>
    </source>
</reference>
<dbReference type="EMBL" id="CP066786">
    <property type="protein sequence ID" value="QQM32661.1"/>
    <property type="molecule type" value="Genomic_DNA"/>
</dbReference>
<dbReference type="AlphaFoldDB" id="A0A7T7KNA4"/>
<evidence type="ECO:0000313" key="3">
    <source>
        <dbReference type="Proteomes" id="UP000596083"/>
    </source>
</evidence>
<evidence type="ECO:0000256" key="1">
    <source>
        <dbReference type="SAM" id="SignalP"/>
    </source>
</evidence>
<gene>
    <name evidence="2" type="ORF">JET14_12830</name>
</gene>
<evidence type="ECO:0000313" key="2">
    <source>
        <dbReference type="EMBL" id="QQM32661.1"/>
    </source>
</evidence>
<feature type="signal peptide" evidence="1">
    <location>
        <begin position="1"/>
        <end position="23"/>
    </location>
</feature>
<feature type="chain" id="PRO_5032705995" evidence="1">
    <location>
        <begin position="24"/>
        <end position="77"/>
    </location>
</feature>
<name>A0A7T7KNA4_9HYPH</name>
<dbReference type="Proteomes" id="UP000596083">
    <property type="component" value="Chromosome"/>
</dbReference>
<proteinExistence type="predicted"/>
<accession>A0A7T7KNA4</accession>
<protein>
    <submittedName>
        <fullName evidence="2">Uncharacterized protein</fullName>
    </submittedName>
</protein>
<dbReference type="KEGG" id="mlut:JET14_12830"/>
<organism evidence="2 3">
    <name type="scientific">Martelella lutilitoris</name>
    <dbReference type="NCBI Taxonomy" id="2583532"/>
    <lineage>
        <taxon>Bacteria</taxon>
        <taxon>Pseudomonadati</taxon>
        <taxon>Pseudomonadota</taxon>
        <taxon>Alphaproteobacteria</taxon>
        <taxon>Hyphomicrobiales</taxon>
        <taxon>Aurantimonadaceae</taxon>
        <taxon>Martelella</taxon>
    </lineage>
</organism>